<evidence type="ECO:0000313" key="2">
    <source>
        <dbReference type="EMBL" id="PKI31493.1"/>
    </source>
</evidence>
<protein>
    <submittedName>
        <fullName evidence="2">Uncharacterized protein</fullName>
    </submittedName>
</protein>
<dbReference type="Proteomes" id="UP000233551">
    <property type="component" value="Unassembled WGS sequence"/>
</dbReference>
<keyword evidence="1" id="KW-0472">Membrane</keyword>
<evidence type="ECO:0000313" key="3">
    <source>
        <dbReference type="Proteomes" id="UP000233551"/>
    </source>
</evidence>
<gene>
    <name evidence="2" type="ORF">CRG98_048117</name>
</gene>
<evidence type="ECO:0000256" key="1">
    <source>
        <dbReference type="SAM" id="Phobius"/>
    </source>
</evidence>
<name>A0A2I0HIQ4_PUNGR</name>
<keyword evidence="1" id="KW-1133">Transmembrane helix</keyword>
<reference evidence="2 3" key="1">
    <citation type="submission" date="2017-11" db="EMBL/GenBank/DDBJ databases">
        <title>De-novo sequencing of pomegranate (Punica granatum L.) genome.</title>
        <authorList>
            <person name="Akparov Z."/>
            <person name="Amiraslanov A."/>
            <person name="Hajiyeva S."/>
            <person name="Abbasov M."/>
            <person name="Kaur K."/>
            <person name="Hamwieh A."/>
            <person name="Solovyev V."/>
            <person name="Salamov A."/>
            <person name="Braich B."/>
            <person name="Kosarev P."/>
            <person name="Mahmoud A."/>
            <person name="Hajiyev E."/>
            <person name="Babayeva S."/>
            <person name="Izzatullayeva V."/>
            <person name="Mammadov A."/>
            <person name="Mammadov A."/>
            <person name="Sharifova S."/>
            <person name="Ojaghi J."/>
            <person name="Eynullazada K."/>
            <person name="Bayramov B."/>
            <person name="Abdulazimova A."/>
            <person name="Shahmuradov I."/>
        </authorList>
    </citation>
    <scope>NUCLEOTIDE SEQUENCE [LARGE SCALE GENOMIC DNA]</scope>
    <source>
        <strain evidence="3">cv. AG2017</strain>
        <tissue evidence="2">Leaf</tissue>
    </source>
</reference>
<organism evidence="2 3">
    <name type="scientific">Punica granatum</name>
    <name type="common">Pomegranate</name>
    <dbReference type="NCBI Taxonomy" id="22663"/>
    <lineage>
        <taxon>Eukaryota</taxon>
        <taxon>Viridiplantae</taxon>
        <taxon>Streptophyta</taxon>
        <taxon>Embryophyta</taxon>
        <taxon>Tracheophyta</taxon>
        <taxon>Spermatophyta</taxon>
        <taxon>Magnoliopsida</taxon>
        <taxon>eudicotyledons</taxon>
        <taxon>Gunneridae</taxon>
        <taxon>Pentapetalae</taxon>
        <taxon>rosids</taxon>
        <taxon>malvids</taxon>
        <taxon>Myrtales</taxon>
        <taxon>Lythraceae</taxon>
        <taxon>Punica</taxon>
    </lineage>
</organism>
<keyword evidence="1" id="KW-0812">Transmembrane</keyword>
<sequence>MCWEDTVLKVLACRRPASLLKQLRDLLIVIALLGAGFATGLIALCFCWKLVSSLKRLLAGDAPVSPLGRLLTVLPEVGLAPGAFWVPWMTCKEFCFDKYEWIPLSKASMRGLQGLLSAMHGYIKTSLVMP</sequence>
<dbReference type="AlphaFoldDB" id="A0A2I0HIQ4"/>
<keyword evidence="3" id="KW-1185">Reference proteome</keyword>
<comment type="caution">
    <text evidence="2">The sequence shown here is derived from an EMBL/GenBank/DDBJ whole genome shotgun (WGS) entry which is preliminary data.</text>
</comment>
<accession>A0A2I0HIQ4</accession>
<feature type="transmembrane region" description="Helical" evidence="1">
    <location>
        <begin position="26"/>
        <end position="48"/>
    </location>
</feature>
<proteinExistence type="predicted"/>
<dbReference type="EMBL" id="PGOL01008675">
    <property type="protein sequence ID" value="PKI31493.1"/>
    <property type="molecule type" value="Genomic_DNA"/>
</dbReference>